<dbReference type="CDD" id="cd04724">
    <property type="entry name" value="Tryptophan_synthase_alpha"/>
    <property type="match status" value="1"/>
</dbReference>
<feature type="active site" description="Proton acceptor" evidence="9">
    <location>
        <position position="61"/>
    </location>
</feature>
<evidence type="ECO:0000313" key="12">
    <source>
        <dbReference type="Proteomes" id="UP000440004"/>
    </source>
</evidence>
<keyword evidence="6 9" id="KW-0057">Aromatic amino acid biosynthesis</keyword>
<keyword evidence="4 9" id="KW-0028">Amino-acid biosynthesis</keyword>
<dbReference type="InterPro" id="IPR011060">
    <property type="entry name" value="RibuloseP-bd_barrel"/>
</dbReference>
<dbReference type="FunFam" id="3.20.20.70:FF:000037">
    <property type="entry name" value="Tryptophan synthase alpha chain"/>
    <property type="match status" value="1"/>
</dbReference>
<evidence type="ECO:0000256" key="1">
    <source>
        <dbReference type="ARBA" id="ARBA00003365"/>
    </source>
</evidence>
<dbReference type="GO" id="GO:0004834">
    <property type="term" value="F:tryptophan synthase activity"/>
    <property type="evidence" value="ECO:0007669"/>
    <property type="project" value="UniProtKB-UniRule"/>
</dbReference>
<dbReference type="InterPro" id="IPR018204">
    <property type="entry name" value="Trp_synthase_alpha_AS"/>
</dbReference>
<dbReference type="EC" id="4.2.1.20" evidence="9"/>
<evidence type="ECO:0000256" key="6">
    <source>
        <dbReference type="ARBA" id="ARBA00023141"/>
    </source>
</evidence>
<evidence type="ECO:0000256" key="10">
    <source>
        <dbReference type="RuleBase" id="RU003662"/>
    </source>
</evidence>
<dbReference type="GO" id="GO:0005829">
    <property type="term" value="C:cytosol"/>
    <property type="evidence" value="ECO:0007669"/>
    <property type="project" value="TreeGrafter"/>
</dbReference>
<reference evidence="11 12" key="1">
    <citation type="submission" date="2019-10" db="EMBL/GenBank/DDBJ databases">
        <title>Alkalibaculum tamaniensis sp.nov., a new alkaliphilic acetogen, isolated on methoxylated aromatics from a mud volcano.</title>
        <authorList>
            <person name="Khomyakova M.A."/>
            <person name="Merkel A.Y."/>
            <person name="Bonch-Osmolovskaya E.A."/>
            <person name="Slobodkin A.I."/>
        </authorList>
    </citation>
    <scope>NUCLEOTIDE SEQUENCE [LARGE SCALE GENOMIC DNA]</scope>
    <source>
        <strain evidence="11 12">M08DMB</strain>
    </source>
</reference>
<evidence type="ECO:0000256" key="3">
    <source>
        <dbReference type="ARBA" id="ARBA00011270"/>
    </source>
</evidence>
<comment type="similarity">
    <text evidence="9 10">Belongs to the TrpA family.</text>
</comment>
<comment type="function">
    <text evidence="1 9">The alpha subunit is responsible for the aldol cleavage of indoleglycerol phosphate to indole and glyceraldehyde 3-phosphate.</text>
</comment>
<dbReference type="AlphaFoldDB" id="A0A6A7KB04"/>
<dbReference type="Gene3D" id="3.20.20.70">
    <property type="entry name" value="Aldolase class I"/>
    <property type="match status" value="1"/>
</dbReference>
<keyword evidence="12" id="KW-1185">Reference proteome</keyword>
<proteinExistence type="inferred from homology"/>
<evidence type="ECO:0000256" key="2">
    <source>
        <dbReference type="ARBA" id="ARBA00004733"/>
    </source>
</evidence>
<keyword evidence="5 9" id="KW-0822">Tryptophan biosynthesis</keyword>
<dbReference type="EMBL" id="WHNX01000024">
    <property type="protein sequence ID" value="MPW26710.1"/>
    <property type="molecule type" value="Genomic_DNA"/>
</dbReference>
<dbReference type="InterPro" id="IPR002028">
    <property type="entry name" value="Trp_synthase_suA"/>
</dbReference>
<dbReference type="RefSeq" id="WP_152805515.1">
    <property type="nucleotide sequence ID" value="NZ_WHNX01000024.1"/>
</dbReference>
<comment type="pathway">
    <text evidence="2 9">Amino-acid biosynthesis; L-tryptophan biosynthesis; L-tryptophan from chorismate: step 5/5.</text>
</comment>
<organism evidence="11 12">
    <name type="scientific">Alkalibaculum sporogenes</name>
    <dbReference type="NCBI Taxonomy" id="2655001"/>
    <lineage>
        <taxon>Bacteria</taxon>
        <taxon>Bacillati</taxon>
        <taxon>Bacillota</taxon>
        <taxon>Clostridia</taxon>
        <taxon>Eubacteriales</taxon>
        <taxon>Eubacteriaceae</taxon>
        <taxon>Alkalibaculum</taxon>
    </lineage>
</organism>
<dbReference type="Proteomes" id="UP000440004">
    <property type="component" value="Unassembled WGS sequence"/>
</dbReference>
<dbReference type="UniPathway" id="UPA00035">
    <property type="reaction ID" value="UER00044"/>
</dbReference>
<sequence>MSSRISQKFNELKKKNKKALITYVTAGDPDINTTEQLVYAMENAGADIIELGIAYSDPLADGPVIQRAASRALNKGVNIDIVFELVRKLRTNTQVPLAFLLYYNSIYRYGIDKFINKCMEAGVDGLIIPDLPLEERTDFKKILDGKNIDLIPLVAPTSEMRIKDLVKDATGFIYCVSSLGVTGARNSFDSNIKEFMDNIKLHTDVPLAIGFGISDVQGVKQLKDLAQGLIVGSAIIKKIEEGIVENKVVNLVSEFVKELRDALN</sequence>
<evidence type="ECO:0000256" key="4">
    <source>
        <dbReference type="ARBA" id="ARBA00022605"/>
    </source>
</evidence>
<dbReference type="InterPro" id="IPR013785">
    <property type="entry name" value="Aldolase_TIM"/>
</dbReference>
<dbReference type="PROSITE" id="PS00167">
    <property type="entry name" value="TRP_SYNTHASE_ALPHA"/>
    <property type="match status" value="1"/>
</dbReference>
<comment type="caution">
    <text evidence="11">The sequence shown here is derived from an EMBL/GenBank/DDBJ whole genome shotgun (WGS) entry which is preliminary data.</text>
</comment>
<evidence type="ECO:0000256" key="7">
    <source>
        <dbReference type="ARBA" id="ARBA00023239"/>
    </source>
</evidence>
<keyword evidence="7 9" id="KW-0456">Lyase</keyword>
<comment type="subunit">
    <text evidence="3 9">Tetramer of two alpha and two beta chains.</text>
</comment>
<evidence type="ECO:0000256" key="5">
    <source>
        <dbReference type="ARBA" id="ARBA00022822"/>
    </source>
</evidence>
<comment type="catalytic activity">
    <reaction evidence="8 9">
        <text>(1S,2R)-1-C-(indol-3-yl)glycerol 3-phosphate + L-serine = D-glyceraldehyde 3-phosphate + L-tryptophan + H2O</text>
        <dbReference type="Rhea" id="RHEA:10532"/>
        <dbReference type="ChEBI" id="CHEBI:15377"/>
        <dbReference type="ChEBI" id="CHEBI:33384"/>
        <dbReference type="ChEBI" id="CHEBI:57912"/>
        <dbReference type="ChEBI" id="CHEBI:58866"/>
        <dbReference type="ChEBI" id="CHEBI:59776"/>
        <dbReference type="EC" id="4.2.1.20"/>
    </reaction>
</comment>
<name>A0A6A7KB04_9FIRM</name>
<dbReference type="Pfam" id="PF00290">
    <property type="entry name" value="Trp_syntA"/>
    <property type="match status" value="1"/>
</dbReference>
<evidence type="ECO:0000256" key="8">
    <source>
        <dbReference type="ARBA" id="ARBA00049047"/>
    </source>
</evidence>
<evidence type="ECO:0000256" key="9">
    <source>
        <dbReference type="HAMAP-Rule" id="MF_00131"/>
    </source>
</evidence>
<dbReference type="PANTHER" id="PTHR43406:SF1">
    <property type="entry name" value="TRYPTOPHAN SYNTHASE ALPHA CHAIN, CHLOROPLASTIC"/>
    <property type="match status" value="1"/>
</dbReference>
<evidence type="ECO:0000313" key="11">
    <source>
        <dbReference type="EMBL" id="MPW26710.1"/>
    </source>
</evidence>
<feature type="active site" description="Proton acceptor" evidence="9">
    <location>
        <position position="50"/>
    </location>
</feature>
<accession>A0A6A7KB04</accession>
<dbReference type="SUPFAM" id="SSF51366">
    <property type="entry name" value="Ribulose-phoshate binding barrel"/>
    <property type="match status" value="1"/>
</dbReference>
<gene>
    <name evidence="9" type="primary">trpA</name>
    <name evidence="11" type="ORF">GC105_13015</name>
</gene>
<dbReference type="NCBIfam" id="TIGR00262">
    <property type="entry name" value="trpA"/>
    <property type="match status" value="1"/>
</dbReference>
<protein>
    <recommendedName>
        <fullName evidence="9">Tryptophan synthase alpha chain</fullName>
        <ecNumber evidence="9">4.2.1.20</ecNumber>
    </recommendedName>
</protein>
<dbReference type="HAMAP" id="MF_00131">
    <property type="entry name" value="Trp_synth_alpha"/>
    <property type="match status" value="1"/>
</dbReference>
<dbReference type="PANTHER" id="PTHR43406">
    <property type="entry name" value="TRYPTOPHAN SYNTHASE, ALPHA CHAIN"/>
    <property type="match status" value="1"/>
</dbReference>